<proteinExistence type="predicted"/>
<evidence type="ECO:0000256" key="1">
    <source>
        <dbReference type="SAM" id="SignalP"/>
    </source>
</evidence>
<keyword evidence="4" id="KW-1185">Reference proteome</keyword>
<dbReference type="InterPro" id="IPR000326">
    <property type="entry name" value="PAP2/HPO"/>
</dbReference>
<dbReference type="OrthoDB" id="9773582at2"/>
<dbReference type="Gene3D" id="1.20.144.10">
    <property type="entry name" value="Phosphatidic acid phosphatase type 2/haloperoxidase"/>
    <property type="match status" value="1"/>
</dbReference>
<organism evidence="3 4">
    <name type="scientific">Sphaerotilus hippei</name>
    <dbReference type="NCBI Taxonomy" id="744406"/>
    <lineage>
        <taxon>Bacteria</taxon>
        <taxon>Pseudomonadati</taxon>
        <taxon>Pseudomonadota</taxon>
        <taxon>Betaproteobacteria</taxon>
        <taxon>Burkholderiales</taxon>
        <taxon>Sphaerotilaceae</taxon>
        <taxon>Sphaerotilus</taxon>
    </lineage>
</organism>
<accession>A0A318GZQ2</accession>
<dbReference type="SUPFAM" id="SSF48317">
    <property type="entry name" value="Acid phosphatase/Vanadium-dependent haloperoxidase"/>
    <property type="match status" value="1"/>
</dbReference>
<dbReference type="Proteomes" id="UP000247811">
    <property type="component" value="Unassembled WGS sequence"/>
</dbReference>
<feature type="chain" id="PRO_5016451422" evidence="1">
    <location>
        <begin position="34"/>
        <end position="189"/>
    </location>
</feature>
<dbReference type="CDD" id="cd03394">
    <property type="entry name" value="PAP2_like_5"/>
    <property type="match status" value="1"/>
</dbReference>
<dbReference type="InterPro" id="IPR036938">
    <property type="entry name" value="PAP2/HPO_sf"/>
</dbReference>
<evidence type="ECO:0000313" key="4">
    <source>
        <dbReference type="Proteomes" id="UP000247811"/>
    </source>
</evidence>
<dbReference type="RefSeq" id="WP_110401500.1">
    <property type="nucleotide sequence ID" value="NZ_QJJS01000014.1"/>
</dbReference>
<keyword evidence="1" id="KW-0732">Signal</keyword>
<reference evidence="3 4" key="1">
    <citation type="submission" date="2018-05" db="EMBL/GenBank/DDBJ databases">
        <title>Genomic Encyclopedia of Type Strains, Phase IV (KMG-IV): sequencing the most valuable type-strain genomes for metagenomic binning, comparative biology and taxonomic classification.</title>
        <authorList>
            <person name="Goeker M."/>
        </authorList>
    </citation>
    <scope>NUCLEOTIDE SEQUENCE [LARGE SCALE GENOMIC DNA]</scope>
    <source>
        <strain evidence="3 4">DSM 566</strain>
    </source>
</reference>
<evidence type="ECO:0000313" key="3">
    <source>
        <dbReference type="EMBL" id="PXW94306.1"/>
    </source>
</evidence>
<comment type="caution">
    <text evidence="3">The sequence shown here is derived from an EMBL/GenBank/DDBJ whole genome shotgun (WGS) entry which is preliminary data.</text>
</comment>
<dbReference type="Pfam" id="PF01569">
    <property type="entry name" value="PAP2"/>
    <property type="match status" value="1"/>
</dbReference>
<dbReference type="EMBL" id="QJJS01000014">
    <property type="protein sequence ID" value="PXW94306.1"/>
    <property type="molecule type" value="Genomic_DNA"/>
</dbReference>
<sequence>MLLSNALLSRPFPSARLGAVALSCLLGAGSAMADSRAAWKAGSDLLAVGLPIVAAGHAWSEDDGEGLKQLGLALGGTFLSTELIKSQVHETRPDGSGDDSFPSGHTAIAFAAARYVDKRYGGPWRLALYTAAGLTGVARVEADQHHWKDVLAGAALGYLASELSTRSRSFQVVVAPTPRGVALVGMAAW</sequence>
<name>A0A318GZQ2_9BURK</name>
<dbReference type="AlphaFoldDB" id="A0A318GZQ2"/>
<dbReference type="SMART" id="SM00014">
    <property type="entry name" value="acidPPc"/>
    <property type="match status" value="1"/>
</dbReference>
<feature type="signal peptide" evidence="1">
    <location>
        <begin position="1"/>
        <end position="33"/>
    </location>
</feature>
<gene>
    <name evidence="3" type="ORF">C7444_1145</name>
</gene>
<protein>
    <submittedName>
        <fullName evidence="3">PAP2 superfamily protein</fullName>
    </submittedName>
</protein>
<evidence type="ECO:0000259" key="2">
    <source>
        <dbReference type="SMART" id="SM00014"/>
    </source>
</evidence>
<feature type="domain" description="Phosphatidic acid phosphatase type 2/haloperoxidase" evidence="2">
    <location>
        <begin position="65"/>
        <end position="165"/>
    </location>
</feature>